<feature type="chain" id="PRO_5010863825" evidence="1">
    <location>
        <begin position="20"/>
        <end position="178"/>
    </location>
</feature>
<feature type="signal peptide" evidence="1">
    <location>
        <begin position="1"/>
        <end position="19"/>
    </location>
</feature>
<sequence>MKKGMLIAMLLALSGTGHAADKVFTGPDCSKDTDARIVGGITDSLNENAGTSLTLNKYFKELVGKGVTRKIIRLSSEKISKEEAERLMYRRAKRDGFSSADIEKSGMKVQYLKMDLYRQYYLIESSKGFKAIAEYYSAVARGNWPEDDKEAQACGVDLEKIYVISDTIEGHTEDFSSR</sequence>
<keyword evidence="3" id="KW-1185">Reference proteome</keyword>
<evidence type="ECO:0000313" key="3">
    <source>
        <dbReference type="Proteomes" id="UP000193749"/>
    </source>
</evidence>
<reference evidence="2 3" key="1">
    <citation type="journal article" date="2017" name="Antonie Van Leeuwenhoek">
        <title>Phylogenomic resolution of the bacterial genus Pantoea and its relationship with Erwinia and Tatumella.</title>
        <authorList>
            <person name="Palmer M."/>
            <person name="Steenkamp E.T."/>
            <person name="Coetzee M.P."/>
            <person name="Chan W.Y."/>
            <person name="van Zyl E."/>
            <person name="De Maayer P."/>
            <person name="Coutinho T.A."/>
            <person name="Blom J."/>
            <person name="Smits T.H."/>
            <person name="Duffy B."/>
            <person name="Venter S.N."/>
        </authorList>
    </citation>
    <scope>NUCLEOTIDE SEQUENCE [LARGE SCALE GENOMIC DNA]</scope>
    <source>
        <strain evidence="2 3">LMG 2657</strain>
    </source>
</reference>
<evidence type="ECO:0000256" key="1">
    <source>
        <dbReference type="SAM" id="SignalP"/>
    </source>
</evidence>
<organism evidence="2 3">
    <name type="scientific">Pantoea cypripedii</name>
    <name type="common">Pectobacterium cypripedii</name>
    <name type="synonym">Erwinia cypripedii</name>
    <dbReference type="NCBI Taxonomy" id="55209"/>
    <lineage>
        <taxon>Bacteria</taxon>
        <taxon>Pseudomonadati</taxon>
        <taxon>Pseudomonadota</taxon>
        <taxon>Gammaproteobacteria</taxon>
        <taxon>Enterobacterales</taxon>
        <taxon>Erwiniaceae</taxon>
        <taxon>Pantoea</taxon>
    </lineage>
</organism>
<gene>
    <name evidence="2" type="ORF">HA50_20170</name>
</gene>
<protein>
    <submittedName>
        <fullName evidence="2">Uncharacterized protein</fullName>
    </submittedName>
</protein>
<name>A0A1X1F0Q1_PANCY</name>
<keyword evidence="1" id="KW-0732">Signal</keyword>
<dbReference type="Proteomes" id="UP000193749">
    <property type="component" value="Unassembled WGS sequence"/>
</dbReference>
<evidence type="ECO:0000313" key="2">
    <source>
        <dbReference type="EMBL" id="ORM95848.1"/>
    </source>
</evidence>
<proteinExistence type="predicted"/>
<dbReference type="RefSeq" id="WP_084878633.1">
    <property type="nucleotide sequence ID" value="NZ_JAGGMY010000001.1"/>
</dbReference>
<dbReference type="EMBL" id="MLJI01000001">
    <property type="protein sequence ID" value="ORM95848.1"/>
    <property type="molecule type" value="Genomic_DNA"/>
</dbReference>
<accession>A0A1X1F0Q1</accession>
<dbReference type="OrthoDB" id="6636524at2"/>
<dbReference type="AlphaFoldDB" id="A0A1X1F0Q1"/>
<comment type="caution">
    <text evidence="2">The sequence shown here is derived from an EMBL/GenBank/DDBJ whole genome shotgun (WGS) entry which is preliminary data.</text>
</comment>